<keyword evidence="2" id="KW-1185">Reference proteome</keyword>
<accession>A0A852TZV0</accession>
<dbReference type="EMBL" id="JACCCC010000001">
    <property type="protein sequence ID" value="NYE48592.1"/>
    <property type="molecule type" value="Genomic_DNA"/>
</dbReference>
<dbReference type="Proteomes" id="UP000589036">
    <property type="component" value="Unassembled WGS sequence"/>
</dbReference>
<name>A0A852TZV0_9ACTN</name>
<gene>
    <name evidence="1" type="ORF">HDA32_003712</name>
</gene>
<evidence type="ECO:0000313" key="1">
    <source>
        <dbReference type="EMBL" id="NYE48592.1"/>
    </source>
</evidence>
<organism evidence="1 2">
    <name type="scientific">Spinactinospora alkalitolerans</name>
    <dbReference type="NCBI Taxonomy" id="687207"/>
    <lineage>
        <taxon>Bacteria</taxon>
        <taxon>Bacillati</taxon>
        <taxon>Actinomycetota</taxon>
        <taxon>Actinomycetes</taxon>
        <taxon>Streptosporangiales</taxon>
        <taxon>Nocardiopsidaceae</taxon>
        <taxon>Spinactinospora</taxon>
    </lineage>
</organism>
<reference evidence="1 2" key="1">
    <citation type="submission" date="2020-07" db="EMBL/GenBank/DDBJ databases">
        <title>Sequencing the genomes of 1000 actinobacteria strains.</title>
        <authorList>
            <person name="Klenk H.-P."/>
        </authorList>
    </citation>
    <scope>NUCLEOTIDE SEQUENCE [LARGE SCALE GENOMIC DNA]</scope>
    <source>
        <strain evidence="1 2">CXB654</strain>
    </source>
</reference>
<protein>
    <submittedName>
        <fullName evidence="1">Uncharacterized protein</fullName>
    </submittedName>
</protein>
<comment type="caution">
    <text evidence="1">The sequence shown here is derived from an EMBL/GenBank/DDBJ whole genome shotgun (WGS) entry which is preliminary data.</text>
</comment>
<proteinExistence type="predicted"/>
<evidence type="ECO:0000313" key="2">
    <source>
        <dbReference type="Proteomes" id="UP000589036"/>
    </source>
</evidence>
<sequence length="37" mass="4262">MPLLAEKAEMRLSRLDEVAREMSAGRTDRVAWAREES</sequence>
<dbReference type="AlphaFoldDB" id="A0A852TZV0"/>